<organism evidence="2 3">
    <name type="scientific">Gymnopilus junonius</name>
    <name type="common">Spectacular rustgill mushroom</name>
    <name type="synonym">Gymnopilus spectabilis subsp. junonius</name>
    <dbReference type="NCBI Taxonomy" id="109634"/>
    <lineage>
        <taxon>Eukaryota</taxon>
        <taxon>Fungi</taxon>
        <taxon>Dikarya</taxon>
        <taxon>Basidiomycota</taxon>
        <taxon>Agaricomycotina</taxon>
        <taxon>Agaricomycetes</taxon>
        <taxon>Agaricomycetidae</taxon>
        <taxon>Agaricales</taxon>
        <taxon>Agaricineae</taxon>
        <taxon>Hymenogastraceae</taxon>
        <taxon>Gymnopilus</taxon>
    </lineage>
</organism>
<dbReference type="InterPro" id="IPR046528">
    <property type="entry name" value="DUF6593"/>
</dbReference>
<dbReference type="OrthoDB" id="3256331at2759"/>
<evidence type="ECO:0000259" key="1">
    <source>
        <dbReference type="Pfam" id="PF20236"/>
    </source>
</evidence>
<name>A0A9P5NDZ0_GYMJU</name>
<keyword evidence="3" id="KW-1185">Reference proteome</keyword>
<dbReference type="Proteomes" id="UP000724874">
    <property type="component" value="Unassembled WGS sequence"/>
</dbReference>
<dbReference type="EMBL" id="JADNYJ010000120">
    <property type="protein sequence ID" value="KAF8882769.1"/>
    <property type="molecule type" value="Genomic_DNA"/>
</dbReference>
<reference evidence="2" key="1">
    <citation type="submission" date="2020-11" db="EMBL/GenBank/DDBJ databases">
        <authorList>
            <consortium name="DOE Joint Genome Institute"/>
            <person name="Ahrendt S."/>
            <person name="Riley R."/>
            <person name="Andreopoulos W."/>
            <person name="LaButti K."/>
            <person name="Pangilinan J."/>
            <person name="Ruiz-duenas F.J."/>
            <person name="Barrasa J.M."/>
            <person name="Sanchez-Garcia M."/>
            <person name="Camarero S."/>
            <person name="Miyauchi S."/>
            <person name="Serrano A."/>
            <person name="Linde D."/>
            <person name="Babiker R."/>
            <person name="Drula E."/>
            <person name="Ayuso-Fernandez I."/>
            <person name="Pacheco R."/>
            <person name="Padilla G."/>
            <person name="Ferreira P."/>
            <person name="Barriuso J."/>
            <person name="Kellner H."/>
            <person name="Castanera R."/>
            <person name="Alfaro M."/>
            <person name="Ramirez L."/>
            <person name="Pisabarro A.G."/>
            <person name="Kuo A."/>
            <person name="Tritt A."/>
            <person name="Lipzen A."/>
            <person name="He G."/>
            <person name="Yan M."/>
            <person name="Ng V."/>
            <person name="Cullen D."/>
            <person name="Martin F."/>
            <person name="Rosso M.-N."/>
            <person name="Henrissat B."/>
            <person name="Hibbett D."/>
            <person name="Martinez A.T."/>
            <person name="Grigoriev I.V."/>
        </authorList>
    </citation>
    <scope>NUCLEOTIDE SEQUENCE</scope>
    <source>
        <strain evidence="2">AH 44721</strain>
    </source>
</reference>
<comment type="caution">
    <text evidence="2">The sequence shown here is derived from an EMBL/GenBank/DDBJ whole genome shotgun (WGS) entry which is preliminary data.</text>
</comment>
<feature type="domain" description="DUF6593" evidence="1">
    <location>
        <begin position="29"/>
        <end position="180"/>
    </location>
</feature>
<dbReference type="AlphaFoldDB" id="A0A9P5NDZ0"/>
<sequence>MLPPTDSNASQITLVAPEPTTTLIFSKPSVINTTLFSNGHPLYSIATLDAAAERTTITDAATEEVLVTIQRRAVLADTVTFSRSSEPNSNSVKLKDWLKERTLETGYSTWTVETPIGNFVWRTDKSLRLALCPEGNLDHPIAWAQLKSETDPFALILTRGTEPFREEIVASFIILEQRMRLKEKLFYGGSFKGWR</sequence>
<accession>A0A9P5NDZ0</accession>
<proteinExistence type="predicted"/>
<dbReference type="Pfam" id="PF20236">
    <property type="entry name" value="DUF6593"/>
    <property type="match status" value="1"/>
</dbReference>
<gene>
    <name evidence="2" type="ORF">CPB84DRAFT_1686529</name>
</gene>
<evidence type="ECO:0000313" key="2">
    <source>
        <dbReference type="EMBL" id="KAF8882769.1"/>
    </source>
</evidence>
<protein>
    <recommendedName>
        <fullName evidence="1">DUF6593 domain-containing protein</fullName>
    </recommendedName>
</protein>
<evidence type="ECO:0000313" key="3">
    <source>
        <dbReference type="Proteomes" id="UP000724874"/>
    </source>
</evidence>